<proteinExistence type="predicted"/>
<sequence>MTEISISARIPEEIFSELEKFMKEESLEKSASIRKLLSDGLQKWKVEKALRFLEDGKVTFLKAAEMSGMTVWDFADAVREKGIVWIKSQKFIQQDMDDALR</sequence>
<gene>
    <name evidence="1" type="ORF">MPEBLZ_01104</name>
</gene>
<organism evidence="1 2">
    <name type="scientific">Candidatus Methanoperedens nitratireducens</name>
    <dbReference type="NCBI Taxonomy" id="1392998"/>
    <lineage>
        <taxon>Archaea</taxon>
        <taxon>Methanobacteriati</taxon>
        <taxon>Methanobacteriota</taxon>
        <taxon>Stenosarchaea group</taxon>
        <taxon>Methanomicrobia</taxon>
        <taxon>Methanosarcinales</taxon>
        <taxon>ANME-2 cluster</taxon>
        <taxon>Candidatus Methanoperedentaceae</taxon>
        <taxon>Candidatus Methanoperedens</taxon>
    </lineage>
</organism>
<evidence type="ECO:0000313" key="1">
    <source>
        <dbReference type="EMBL" id="KPQ44348.1"/>
    </source>
</evidence>
<reference evidence="1 2" key="1">
    <citation type="submission" date="2015-09" db="EMBL/GenBank/DDBJ databases">
        <title>A metagenomics-based metabolic model of nitrate-dependent anaerobic oxidation of methane by Methanoperedens-like archaea.</title>
        <authorList>
            <person name="Arshad A."/>
            <person name="Speth D.R."/>
            <person name="De Graaf R.M."/>
            <person name="Op Den Camp H.J."/>
            <person name="Jetten M.S."/>
            <person name="Welte C.U."/>
        </authorList>
    </citation>
    <scope>NUCLEOTIDE SEQUENCE [LARGE SCALE GENOMIC DNA]</scope>
</reference>
<dbReference type="Proteomes" id="UP000050360">
    <property type="component" value="Unassembled WGS sequence"/>
</dbReference>
<comment type="caution">
    <text evidence="1">The sequence shown here is derived from an EMBL/GenBank/DDBJ whole genome shotgun (WGS) entry which is preliminary data.</text>
</comment>
<protein>
    <submittedName>
        <fullName evidence="1">Uncharacterized protein</fullName>
    </submittedName>
</protein>
<accession>A0A0P8A849</accession>
<name>A0A0P8A849_9EURY</name>
<evidence type="ECO:0000313" key="2">
    <source>
        <dbReference type="Proteomes" id="UP000050360"/>
    </source>
</evidence>
<dbReference type="EMBL" id="LKCM01000099">
    <property type="protein sequence ID" value="KPQ44348.1"/>
    <property type="molecule type" value="Genomic_DNA"/>
</dbReference>
<dbReference type="AlphaFoldDB" id="A0A0P8A849"/>